<gene>
    <name evidence="4" type="ORF">CIAN88_17400</name>
    <name evidence="7" type="ORF">G4D54_18685</name>
    <name evidence="6" type="ORF">GT664_00020</name>
    <name evidence="5" type="ORF">MKC95_09715</name>
</gene>
<evidence type="ECO:0000259" key="3">
    <source>
        <dbReference type="Pfam" id="PF22636"/>
    </source>
</evidence>
<protein>
    <submittedName>
        <fullName evidence="4">Dihydrolipoamide acyltransferase</fullName>
    </submittedName>
    <submittedName>
        <fullName evidence="5">Thioesterase family protein</fullName>
    </submittedName>
</protein>
<sequence length="132" mass="14479">MKEIKLHTKLTKKITVEESMLASHVGSGIVDVYATPMMIALMENTAAACLNQFLEEGETSVGVMMRTTHDAATPAGMTVTAEVEITAVDRKKVSFHIIARDERDLIGTADHDRFIVKKEAFEAKALSKLENS</sequence>
<evidence type="ECO:0000313" key="9">
    <source>
        <dbReference type="Proteomes" id="UP000503330"/>
    </source>
</evidence>
<accession>A0A099I2R9</accession>
<feature type="binding site" evidence="2">
    <location>
        <position position="62"/>
    </location>
    <ligand>
        <name>substrate</name>
    </ligand>
</feature>
<proteinExistence type="predicted"/>
<dbReference type="EMBL" id="WWTN01000001">
    <property type="protein sequence ID" value="MZH54173.1"/>
    <property type="molecule type" value="Genomic_DNA"/>
</dbReference>
<dbReference type="RefSeq" id="WP_002611121.1">
    <property type="nucleotide sequence ID" value="NZ_AP025565.1"/>
</dbReference>
<evidence type="ECO:0000313" key="5">
    <source>
        <dbReference type="EMBL" id="MCR0233040.1"/>
    </source>
</evidence>
<reference evidence="5" key="4">
    <citation type="journal article" date="2022" name="Clin. Infect. Dis.">
        <title>Association between Clostridium innocuum and antibiotic-associated diarrhea in adults and children: A cross-sectional study and comparative genomics analysis.</title>
        <authorList>
            <person name="Cherny K.E."/>
            <person name="Muscat E.B."/>
            <person name="Balaji A."/>
            <person name="Mukherjee J."/>
            <person name="Ozer E.A."/>
            <person name="Angarone M.P."/>
            <person name="Hauser A.R."/>
            <person name="Sichel J.S."/>
            <person name="Amponsah E."/>
            <person name="Kociolek L.K."/>
        </authorList>
    </citation>
    <scope>NUCLEOTIDE SEQUENCE</scope>
    <source>
        <strain evidence="5">NU1-AC-029v</strain>
    </source>
</reference>
<keyword evidence="4" id="KW-0012">Acyltransferase</keyword>
<evidence type="ECO:0000313" key="8">
    <source>
        <dbReference type="Proteomes" id="UP000030008"/>
    </source>
</evidence>
<name>A0A099I2R9_CLOIN</name>
<reference evidence="7 9" key="3">
    <citation type="submission" date="2020-02" db="EMBL/GenBank/DDBJ databases">
        <authorList>
            <person name="Kociolek L.K."/>
            <person name="Ozer E.A."/>
        </authorList>
    </citation>
    <scope>NUCLEOTIDE SEQUENCE [LARGE SCALE GENOMIC DNA]</scope>
    <source>
        <strain evidence="7 9">ATCC 14501</strain>
    </source>
</reference>
<dbReference type="AlphaFoldDB" id="A0A099I2R9"/>
<dbReference type="GeneID" id="61927608"/>
<dbReference type="PIRSF" id="PIRSF014972">
    <property type="entry name" value="FlK"/>
    <property type="match status" value="1"/>
</dbReference>
<keyword evidence="4" id="KW-0808">Transferase</keyword>
<dbReference type="Proteomes" id="UP000503330">
    <property type="component" value="Chromosome"/>
</dbReference>
<organism evidence="4 8">
    <name type="scientific">Clostridium innocuum</name>
    <dbReference type="NCBI Taxonomy" id="1522"/>
    <lineage>
        <taxon>Bacteria</taxon>
        <taxon>Bacillati</taxon>
        <taxon>Bacillota</taxon>
        <taxon>Clostridia</taxon>
        <taxon>Eubacteriales</taxon>
        <taxon>Clostridiaceae</taxon>
        <taxon>Clostridium</taxon>
    </lineage>
</organism>
<dbReference type="EMBL" id="JAKTMA010000014">
    <property type="protein sequence ID" value="MCR0233040.1"/>
    <property type="molecule type" value="Genomic_DNA"/>
</dbReference>
<feature type="binding site" evidence="2">
    <location>
        <position position="113"/>
    </location>
    <ligand>
        <name>substrate</name>
    </ligand>
</feature>
<dbReference type="Proteomes" id="UP000030008">
    <property type="component" value="Unassembled WGS sequence"/>
</dbReference>
<feature type="active site" evidence="1">
    <location>
        <position position="35"/>
    </location>
</feature>
<dbReference type="EMBL" id="JQIF01000090">
    <property type="protein sequence ID" value="KGJ51975.1"/>
    <property type="molecule type" value="Genomic_DNA"/>
</dbReference>
<dbReference type="InterPro" id="IPR029069">
    <property type="entry name" value="HotDog_dom_sf"/>
</dbReference>
<dbReference type="InterPro" id="IPR054485">
    <property type="entry name" value="FlK-like_dom"/>
</dbReference>
<dbReference type="PANTHER" id="PTHR36934">
    <property type="entry name" value="BLR0278 PROTEIN"/>
    <property type="match status" value="1"/>
</dbReference>
<reference evidence="4 8" key="1">
    <citation type="submission" date="2014-08" db="EMBL/GenBank/DDBJ databases">
        <title>Clostridium innocuum, an unnegligible vancomycin-resistant pathogen causing extra-intestinal infections.</title>
        <authorList>
            <person name="Feng Y."/>
            <person name="Chiu C.-H."/>
        </authorList>
    </citation>
    <scope>NUCLEOTIDE SEQUENCE [LARGE SCALE GENOMIC DNA]</scope>
    <source>
        <strain evidence="4 8">AN88</strain>
    </source>
</reference>
<dbReference type="GO" id="GO:0016746">
    <property type="term" value="F:acyltransferase activity"/>
    <property type="evidence" value="ECO:0007669"/>
    <property type="project" value="UniProtKB-KW"/>
</dbReference>
<dbReference type="EMBL" id="CP048838">
    <property type="protein sequence ID" value="QJA04306.1"/>
    <property type="molecule type" value="Genomic_DNA"/>
</dbReference>
<dbReference type="SUPFAM" id="SSF54637">
    <property type="entry name" value="Thioesterase/thiol ester dehydrase-isomerase"/>
    <property type="match status" value="1"/>
</dbReference>
<dbReference type="InterPro" id="IPR025540">
    <property type="entry name" value="FlK"/>
</dbReference>
<dbReference type="Pfam" id="PF22636">
    <property type="entry name" value="FlK"/>
    <property type="match status" value="1"/>
</dbReference>
<evidence type="ECO:0000256" key="2">
    <source>
        <dbReference type="PIRSR" id="PIRSR014972-2"/>
    </source>
</evidence>
<evidence type="ECO:0000313" key="7">
    <source>
        <dbReference type="EMBL" id="QJA04306.1"/>
    </source>
</evidence>
<evidence type="ECO:0000256" key="1">
    <source>
        <dbReference type="PIRSR" id="PIRSR014972-1"/>
    </source>
</evidence>
<dbReference type="CDD" id="cd03440">
    <property type="entry name" value="hot_dog"/>
    <property type="match status" value="1"/>
</dbReference>
<evidence type="ECO:0000313" key="6">
    <source>
        <dbReference type="EMBL" id="MZH54173.1"/>
    </source>
</evidence>
<dbReference type="Proteomes" id="UP000604383">
    <property type="component" value="Unassembled WGS sequence"/>
</dbReference>
<evidence type="ECO:0000313" key="4">
    <source>
        <dbReference type="EMBL" id="KGJ51975.1"/>
    </source>
</evidence>
<reference evidence="6" key="2">
    <citation type="journal article" date="2019" name="Nat. Med.">
        <title>A library of human gut bacterial isolates paired with longitudinal multiomics data enables mechanistic microbiome research.</title>
        <authorList>
            <person name="Poyet M."/>
            <person name="Groussin M."/>
            <person name="Gibbons S.M."/>
            <person name="Avila-Pacheco J."/>
            <person name="Jiang X."/>
            <person name="Kearney S.M."/>
            <person name="Perrotta A.R."/>
            <person name="Berdy B."/>
            <person name="Zhao S."/>
            <person name="Lieberman T.D."/>
            <person name="Swanson P.K."/>
            <person name="Smith M."/>
            <person name="Roesemann S."/>
            <person name="Alexander J.E."/>
            <person name="Rich S.A."/>
            <person name="Livny J."/>
            <person name="Vlamakis H."/>
            <person name="Clish C."/>
            <person name="Bullock K."/>
            <person name="Deik A."/>
            <person name="Scott J."/>
            <person name="Pierce K.A."/>
            <person name="Xavier R.J."/>
            <person name="Alm E.J."/>
        </authorList>
    </citation>
    <scope>NUCLEOTIDE SEQUENCE</scope>
    <source>
        <strain evidence="6">BIOML-A12</strain>
    </source>
</reference>
<feature type="binding site" evidence="2">
    <location>
        <position position="62"/>
    </location>
    <ligand>
        <name>CoA</name>
        <dbReference type="ChEBI" id="CHEBI:57287"/>
    </ligand>
</feature>
<dbReference type="PANTHER" id="PTHR36934:SF1">
    <property type="entry name" value="THIOESTERASE DOMAIN-CONTAINING PROTEIN"/>
    <property type="match status" value="1"/>
</dbReference>
<feature type="domain" description="Fluoroacetyl-CoA-specific thioesterase-like" evidence="3">
    <location>
        <begin position="16"/>
        <end position="119"/>
    </location>
</feature>
<feature type="active site" evidence="1">
    <location>
        <position position="43"/>
    </location>
</feature>
<dbReference type="Proteomes" id="UP001203972">
    <property type="component" value="Unassembled WGS sequence"/>
</dbReference>
<dbReference type="Gene3D" id="3.10.129.10">
    <property type="entry name" value="Hotdog Thioesterase"/>
    <property type="match status" value="1"/>
</dbReference>
<feature type="active site" evidence="1">
    <location>
        <position position="69"/>
    </location>
</feature>